<feature type="domain" description="CAAX prenyl protease 2/Lysostaphin resistance protein A-like" evidence="3">
    <location>
        <begin position="167"/>
        <end position="250"/>
    </location>
</feature>
<keyword evidence="4" id="KW-0378">Hydrolase</keyword>
<feature type="region of interest" description="Disordered" evidence="1">
    <location>
        <begin position="122"/>
        <end position="150"/>
    </location>
</feature>
<protein>
    <submittedName>
        <fullName evidence="4">Membrane protease YdiL (CAAX protease family)</fullName>
    </submittedName>
</protein>
<dbReference type="Proteomes" id="UP000572051">
    <property type="component" value="Unassembled WGS sequence"/>
</dbReference>
<dbReference type="InterPro" id="IPR003675">
    <property type="entry name" value="Rce1/LyrA-like_dom"/>
</dbReference>
<feature type="transmembrane region" description="Helical" evidence="2">
    <location>
        <begin position="95"/>
        <end position="113"/>
    </location>
</feature>
<feature type="compositionally biased region" description="Basic residues" evidence="1">
    <location>
        <begin position="122"/>
        <end position="134"/>
    </location>
</feature>
<keyword evidence="2" id="KW-0812">Transmembrane</keyword>
<feature type="region of interest" description="Disordered" evidence="1">
    <location>
        <begin position="266"/>
        <end position="373"/>
    </location>
</feature>
<feature type="compositionally biased region" description="Basic and acidic residues" evidence="1">
    <location>
        <begin position="277"/>
        <end position="311"/>
    </location>
</feature>
<dbReference type="RefSeq" id="WP_179822454.1">
    <property type="nucleotide sequence ID" value="NZ_JACCFS010000001.1"/>
</dbReference>
<keyword evidence="4" id="KW-0645">Protease</keyword>
<dbReference type="AlphaFoldDB" id="A0A7Z0JA41"/>
<feature type="transmembrane region" description="Helical" evidence="2">
    <location>
        <begin position="12"/>
        <end position="33"/>
    </location>
</feature>
<dbReference type="EMBL" id="JACCFS010000001">
    <property type="protein sequence ID" value="NYJ34009.1"/>
    <property type="molecule type" value="Genomic_DNA"/>
</dbReference>
<evidence type="ECO:0000259" key="3">
    <source>
        <dbReference type="Pfam" id="PF02517"/>
    </source>
</evidence>
<name>A0A7Z0JA41_9ACTN</name>
<feature type="compositionally biased region" description="Pro residues" evidence="1">
    <location>
        <begin position="344"/>
        <end position="353"/>
    </location>
</feature>
<organism evidence="4 5">
    <name type="scientific">Nocardiopsis aegyptia</name>
    <dbReference type="NCBI Taxonomy" id="220378"/>
    <lineage>
        <taxon>Bacteria</taxon>
        <taxon>Bacillati</taxon>
        <taxon>Actinomycetota</taxon>
        <taxon>Actinomycetes</taxon>
        <taxon>Streptosporangiales</taxon>
        <taxon>Nocardiopsidaceae</taxon>
        <taxon>Nocardiopsis</taxon>
    </lineage>
</organism>
<feature type="compositionally biased region" description="Pro residues" evidence="1">
    <location>
        <begin position="317"/>
        <end position="330"/>
    </location>
</feature>
<dbReference type="Pfam" id="PF02517">
    <property type="entry name" value="Rce1-like"/>
    <property type="match status" value="1"/>
</dbReference>
<dbReference type="GO" id="GO:0006508">
    <property type="term" value="P:proteolysis"/>
    <property type="evidence" value="ECO:0007669"/>
    <property type="project" value="UniProtKB-KW"/>
</dbReference>
<feature type="transmembrane region" description="Helical" evidence="2">
    <location>
        <begin position="183"/>
        <end position="209"/>
    </location>
</feature>
<feature type="transmembrane region" description="Helical" evidence="2">
    <location>
        <begin position="54"/>
        <end position="75"/>
    </location>
</feature>
<gene>
    <name evidence="4" type="ORF">HNR10_001890</name>
</gene>
<feature type="compositionally biased region" description="Acidic residues" evidence="1">
    <location>
        <begin position="266"/>
        <end position="276"/>
    </location>
</feature>
<evidence type="ECO:0000313" key="5">
    <source>
        <dbReference type="Proteomes" id="UP000572051"/>
    </source>
</evidence>
<sequence length="373" mass="39372">MPWSETLPQFSLAGTLLTVLLLLFAAFGEPLLGRLAFARLARSRHDGGRALRRLYAVTMATHALWGLLVLAVLTLSPGLCAGDLGLRVPGAWGPIAGGAVGGLVALAVLWLLTNGLPFRRSGRGKGRGSGHRGSRASAAPAALPEPGRHPQGLLVPRTTVERLLAGGAAVTGGVFGELLYRGLFIVLLAGMGVPLWIAAVLSVLLFSVAHVYQGWWGLVSAGASGALFTILYLGTESLWVPMAVHVALNLRSLVFPPASARADLDDGYDGDGYEDDGPVHDDHGYDGQAYDDRGHDGHGHDGQAHDDHGYDGRGPGYPEPPYGAPAPQADPRPYEERYGDRPAAPNPYGPGPASPYGQPPYGDQYEQSHRDRP</sequence>
<accession>A0A7Z0JA41</accession>
<dbReference type="GO" id="GO:0004175">
    <property type="term" value="F:endopeptidase activity"/>
    <property type="evidence" value="ECO:0007669"/>
    <property type="project" value="UniProtKB-ARBA"/>
</dbReference>
<keyword evidence="2" id="KW-1133">Transmembrane helix</keyword>
<reference evidence="4 5" key="1">
    <citation type="submission" date="2020-07" db="EMBL/GenBank/DDBJ databases">
        <title>Sequencing the genomes of 1000 actinobacteria strains.</title>
        <authorList>
            <person name="Klenk H.-P."/>
        </authorList>
    </citation>
    <scope>NUCLEOTIDE SEQUENCE [LARGE SCALE GENOMIC DNA]</scope>
    <source>
        <strain evidence="4 5">DSM 44442</strain>
    </source>
</reference>
<proteinExistence type="predicted"/>
<evidence type="ECO:0000313" key="4">
    <source>
        <dbReference type="EMBL" id="NYJ34009.1"/>
    </source>
</evidence>
<evidence type="ECO:0000256" key="2">
    <source>
        <dbReference type="SAM" id="Phobius"/>
    </source>
</evidence>
<comment type="caution">
    <text evidence="4">The sequence shown here is derived from an EMBL/GenBank/DDBJ whole genome shotgun (WGS) entry which is preliminary data.</text>
</comment>
<evidence type="ECO:0000256" key="1">
    <source>
        <dbReference type="SAM" id="MobiDB-lite"/>
    </source>
</evidence>
<keyword evidence="2" id="KW-0472">Membrane</keyword>
<dbReference type="GO" id="GO:0080120">
    <property type="term" value="P:CAAX-box protein maturation"/>
    <property type="evidence" value="ECO:0007669"/>
    <property type="project" value="UniProtKB-ARBA"/>
</dbReference>
<keyword evidence="5" id="KW-1185">Reference proteome</keyword>
<feature type="transmembrane region" description="Helical" evidence="2">
    <location>
        <begin position="215"/>
        <end position="233"/>
    </location>
</feature>